<dbReference type="Gene3D" id="3.40.50.10090">
    <property type="match status" value="2"/>
</dbReference>
<dbReference type="Proteomes" id="UP001564626">
    <property type="component" value="Unassembled WGS sequence"/>
</dbReference>
<protein>
    <submittedName>
        <fullName evidence="2">Uroporphyrinogen-III synthase</fullName>
        <ecNumber evidence="2">4.2.1.75</ecNumber>
    </submittedName>
</protein>
<dbReference type="NCBIfam" id="NF005568">
    <property type="entry name" value="PRK07239.1"/>
    <property type="match status" value="1"/>
</dbReference>
<dbReference type="Pfam" id="PF02602">
    <property type="entry name" value="HEM4"/>
    <property type="match status" value="1"/>
</dbReference>
<dbReference type="RefSeq" id="WP_345368063.1">
    <property type="nucleotide sequence ID" value="NZ_BAABII010000024.1"/>
</dbReference>
<reference evidence="2 3" key="1">
    <citation type="submission" date="2024-08" db="EMBL/GenBank/DDBJ databases">
        <title>Genome mining of Saccharopolyspora cebuensis PGLac3 from Nigerian medicinal plant.</title>
        <authorList>
            <person name="Ezeobiora C.E."/>
            <person name="Igbokwe N.H."/>
            <person name="Amin D.H."/>
            <person name="Mendie U.E."/>
        </authorList>
    </citation>
    <scope>NUCLEOTIDE SEQUENCE [LARGE SCALE GENOMIC DNA]</scope>
    <source>
        <strain evidence="2 3">PGLac3</strain>
    </source>
</reference>
<evidence type="ECO:0000313" key="2">
    <source>
        <dbReference type="EMBL" id="MEY8043609.1"/>
    </source>
</evidence>
<dbReference type="InterPro" id="IPR039793">
    <property type="entry name" value="UROS/Hem4"/>
</dbReference>
<dbReference type="InterPro" id="IPR003754">
    <property type="entry name" value="4pyrrol_synth_uPrphyn_synth"/>
</dbReference>
<keyword evidence="3" id="KW-1185">Reference proteome</keyword>
<dbReference type="SUPFAM" id="SSF69618">
    <property type="entry name" value="HemD-like"/>
    <property type="match status" value="1"/>
</dbReference>
<dbReference type="GO" id="GO:0004852">
    <property type="term" value="F:uroporphyrinogen-III synthase activity"/>
    <property type="evidence" value="ECO:0007669"/>
    <property type="project" value="UniProtKB-EC"/>
</dbReference>
<dbReference type="PANTHER" id="PTHR40082:SF1">
    <property type="entry name" value="BLR5956 PROTEIN"/>
    <property type="match status" value="1"/>
</dbReference>
<dbReference type="EMBL" id="JBGEHV010000111">
    <property type="protein sequence ID" value="MEY8043609.1"/>
    <property type="molecule type" value="Genomic_DNA"/>
</dbReference>
<dbReference type="EC" id="4.2.1.75" evidence="2"/>
<evidence type="ECO:0000259" key="1">
    <source>
        <dbReference type="Pfam" id="PF02602"/>
    </source>
</evidence>
<feature type="domain" description="Tetrapyrrole biosynthesis uroporphyrinogen III synthase" evidence="1">
    <location>
        <begin position="22"/>
        <end position="263"/>
    </location>
</feature>
<name>A0ABV4CR93_9PSEU</name>
<accession>A0ABV4CR93</accession>
<dbReference type="InterPro" id="IPR036108">
    <property type="entry name" value="4pyrrol_syn_uPrphyn_synt_sf"/>
</dbReference>
<comment type="caution">
    <text evidence="2">The sequence shown here is derived from an EMBL/GenBank/DDBJ whole genome shotgun (WGS) entry which is preliminary data.</text>
</comment>
<proteinExistence type="predicted"/>
<gene>
    <name evidence="2" type="ORF">AB8O55_29735</name>
</gene>
<evidence type="ECO:0000313" key="3">
    <source>
        <dbReference type="Proteomes" id="UP001564626"/>
    </source>
</evidence>
<keyword evidence="2" id="KW-0456">Lyase</keyword>
<organism evidence="2 3">
    <name type="scientific">Saccharopolyspora cebuensis</name>
    <dbReference type="NCBI Taxonomy" id="418759"/>
    <lineage>
        <taxon>Bacteria</taxon>
        <taxon>Bacillati</taxon>
        <taxon>Actinomycetota</taxon>
        <taxon>Actinomycetes</taxon>
        <taxon>Pseudonocardiales</taxon>
        <taxon>Pseudonocardiaceae</taxon>
        <taxon>Saccharopolyspora</taxon>
    </lineage>
</organism>
<dbReference type="CDD" id="cd06578">
    <property type="entry name" value="HemD"/>
    <property type="match status" value="1"/>
</dbReference>
<sequence>MDEQEPLRGFTVGVTAERKAEEIAAVFRRRGAEVRLGAALRTVPLPEDGELAAATDAVLAAPVDRVVAITGVGFRGWVEAAAQRGVGDRLLAHLRSAEVLARGAKARGAVRGAGLTEGWSADSEESAEVLDHLLTDGVAGQRIAVQIHGEPMRGFRDALTAAGAEVVPVPVYRWTDPADLAPLDAVIDAAIAGSVHALPFTSAAASANVLGRADRTGRGEELRRAVRDRVLVACVGPVTAAPWADEGLPHLVPPRSRTAALVQLVVDELPARYPLQR</sequence>
<dbReference type="PANTHER" id="PTHR40082">
    <property type="entry name" value="BLR5956 PROTEIN"/>
    <property type="match status" value="1"/>
</dbReference>